<evidence type="ECO:0000256" key="2">
    <source>
        <dbReference type="RuleBase" id="RU003616"/>
    </source>
</evidence>
<dbReference type="InterPro" id="IPR031107">
    <property type="entry name" value="Small_HSP"/>
</dbReference>
<evidence type="ECO:0000259" key="3">
    <source>
        <dbReference type="PROSITE" id="PS01031"/>
    </source>
</evidence>
<evidence type="ECO:0000256" key="1">
    <source>
        <dbReference type="PROSITE-ProRule" id="PRU00285"/>
    </source>
</evidence>
<dbReference type="PROSITE" id="PS51203">
    <property type="entry name" value="CS"/>
    <property type="match status" value="1"/>
</dbReference>
<evidence type="ECO:0000313" key="5">
    <source>
        <dbReference type="EMBL" id="KKU15556.1"/>
    </source>
</evidence>
<dbReference type="Pfam" id="PF00011">
    <property type="entry name" value="HSP20"/>
    <property type="match status" value="1"/>
</dbReference>
<reference evidence="5 6" key="1">
    <citation type="journal article" date="2015" name="Nature">
        <title>rRNA introns, odd ribosomes, and small enigmatic genomes across a large radiation of phyla.</title>
        <authorList>
            <person name="Brown C.T."/>
            <person name="Hug L.A."/>
            <person name="Thomas B.C."/>
            <person name="Sharon I."/>
            <person name="Castelle C.J."/>
            <person name="Singh A."/>
            <person name="Wilkins M.J."/>
            <person name="Williams K.H."/>
            <person name="Banfield J.F."/>
        </authorList>
    </citation>
    <scope>NUCLEOTIDE SEQUENCE [LARGE SCALE GENOMIC DNA]</scope>
</reference>
<name>A0A0G1N4M2_9BACT</name>
<dbReference type="Proteomes" id="UP000034727">
    <property type="component" value="Unassembled WGS sequence"/>
</dbReference>
<feature type="domain" description="CS" evidence="4">
    <location>
        <begin position="41"/>
        <end position="145"/>
    </location>
</feature>
<evidence type="ECO:0000313" key="6">
    <source>
        <dbReference type="Proteomes" id="UP000034727"/>
    </source>
</evidence>
<accession>A0A0G1N4M2</accession>
<organism evidence="5 6">
    <name type="scientific">Candidatus Jorgensenbacteria bacterium GW2011_GWA2_45_9</name>
    <dbReference type="NCBI Taxonomy" id="1618663"/>
    <lineage>
        <taxon>Bacteria</taxon>
        <taxon>Candidatus Joergenseniibacteriota</taxon>
    </lineage>
</organism>
<dbReference type="CDD" id="cd06464">
    <property type="entry name" value="ACD_sHsps-like"/>
    <property type="match status" value="1"/>
</dbReference>
<comment type="caution">
    <text evidence="5">The sequence shown here is derived from an EMBL/GenBank/DDBJ whole genome shotgun (WGS) entry which is preliminary data.</text>
</comment>
<keyword evidence="5" id="KW-0346">Stress response</keyword>
<dbReference type="InterPro" id="IPR002068">
    <property type="entry name" value="A-crystallin/Hsp20_dom"/>
</dbReference>
<protein>
    <submittedName>
        <fullName evidence="5">Protein containing Heat shock protein Hsp20 protein</fullName>
    </submittedName>
</protein>
<dbReference type="PANTHER" id="PTHR11527">
    <property type="entry name" value="HEAT-SHOCK PROTEIN 20 FAMILY MEMBER"/>
    <property type="match status" value="1"/>
</dbReference>
<dbReference type="Gene3D" id="2.60.40.790">
    <property type="match status" value="1"/>
</dbReference>
<dbReference type="PROSITE" id="PS01031">
    <property type="entry name" value="SHSP"/>
    <property type="match status" value="1"/>
</dbReference>
<dbReference type="SUPFAM" id="SSF49764">
    <property type="entry name" value="HSP20-like chaperones"/>
    <property type="match status" value="1"/>
</dbReference>
<gene>
    <name evidence="5" type="ORF">UX22_C0007G0014</name>
</gene>
<sequence>MNNDKTNSKDIFMELAKVKSEPVPIAVESSLNPFDAESEMEGQLTVDVYQTENDIVVQSTVAGVEPDDLDINITNESITIHGHRARKEEINDKDYFYQECFWGKFSRSIILPSEVDSEHSTAVLKNGVLIVRMPKLEKRKAKKLKIKID</sequence>
<comment type="similarity">
    <text evidence="1 2">Belongs to the small heat shock protein (HSP20) family.</text>
</comment>
<proteinExistence type="inferred from homology"/>
<feature type="domain" description="SHSP" evidence="3">
    <location>
        <begin position="37"/>
        <end position="149"/>
    </location>
</feature>
<dbReference type="InterPro" id="IPR008978">
    <property type="entry name" value="HSP20-like_chaperone"/>
</dbReference>
<dbReference type="EMBL" id="LCLJ01000007">
    <property type="protein sequence ID" value="KKU15556.1"/>
    <property type="molecule type" value="Genomic_DNA"/>
</dbReference>
<dbReference type="AlphaFoldDB" id="A0A0G1N4M2"/>
<dbReference type="InterPro" id="IPR007052">
    <property type="entry name" value="CS_dom"/>
</dbReference>
<evidence type="ECO:0000259" key="4">
    <source>
        <dbReference type="PROSITE" id="PS51203"/>
    </source>
</evidence>